<protein>
    <recommendedName>
        <fullName evidence="4">OsmC family protein</fullName>
    </recommendedName>
</protein>
<evidence type="ECO:0000313" key="3">
    <source>
        <dbReference type="Proteomes" id="UP001499854"/>
    </source>
</evidence>
<evidence type="ECO:0000313" key="2">
    <source>
        <dbReference type="EMBL" id="GAA1988332.1"/>
    </source>
</evidence>
<dbReference type="Proteomes" id="UP001499854">
    <property type="component" value="Unassembled WGS sequence"/>
</dbReference>
<accession>A0ABP5E148</accession>
<dbReference type="Pfam" id="PF02566">
    <property type="entry name" value="OsmC"/>
    <property type="match status" value="1"/>
</dbReference>
<dbReference type="Gene3D" id="3.30.300.20">
    <property type="match status" value="1"/>
</dbReference>
<proteinExistence type="predicted"/>
<dbReference type="PANTHER" id="PTHR39624:SF2">
    <property type="entry name" value="OSMC-LIKE PROTEIN"/>
    <property type="match status" value="1"/>
</dbReference>
<sequence>MDTPTGTGFLEDAMTTSATPNTRVHADGGDPAGPPQAMTVDYLDGERYAIGVRGHTVLVDQPTEAGGSDTAPTPTELFVASLASCVAFYAGRYLDRHHLDRTGLGVAAEFTMATARPARVSSVRLTVTAPSLPAERRAALEAVVSKCTVHNSLHQPPSVDIDIV</sequence>
<dbReference type="PANTHER" id="PTHR39624">
    <property type="entry name" value="PROTEIN INVOLVED IN RIMO-MEDIATED BETA-METHYLTHIOLATION OF RIBOSOMAL PROTEIN S12 YCAO"/>
    <property type="match status" value="1"/>
</dbReference>
<feature type="region of interest" description="Disordered" evidence="1">
    <location>
        <begin position="1"/>
        <end position="35"/>
    </location>
</feature>
<dbReference type="EMBL" id="BAAAQM010000040">
    <property type="protein sequence ID" value="GAA1988332.1"/>
    <property type="molecule type" value="Genomic_DNA"/>
</dbReference>
<name>A0ABP5E148_9ACTN</name>
<dbReference type="SUPFAM" id="SSF82784">
    <property type="entry name" value="OsmC-like"/>
    <property type="match status" value="1"/>
</dbReference>
<dbReference type="InterPro" id="IPR003718">
    <property type="entry name" value="OsmC/Ohr_fam"/>
</dbReference>
<dbReference type="InterPro" id="IPR036102">
    <property type="entry name" value="OsmC/Ohrsf"/>
</dbReference>
<evidence type="ECO:0000256" key="1">
    <source>
        <dbReference type="SAM" id="MobiDB-lite"/>
    </source>
</evidence>
<gene>
    <name evidence="2" type="ORF">GCM10009838_58960</name>
</gene>
<keyword evidence="3" id="KW-1185">Reference proteome</keyword>
<reference evidence="3" key="1">
    <citation type="journal article" date="2019" name="Int. J. Syst. Evol. Microbiol.">
        <title>The Global Catalogue of Microorganisms (GCM) 10K type strain sequencing project: providing services to taxonomists for standard genome sequencing and annotation.</title>
        <authorList>
            <consortium name="The Broad Institute Genomics Platform"/>
            <consortium name="The Broad Institute Genome Sequencing Center for Infectious Disease"/>
            <person name="Wu L."/>
            <person name="Ma J."/>
        </authorList>
    </citation>
    <scope>NUCLEOTIDE SEQUENCE [LARGE SCALE GENOMIC DNA]</scope>
    <source>
        <strain evidence="3">JCM 16013</strain>
    </source>
</reference>
<comment type="caution">
    <text evidence="2">The sequence shown here is derived from an EMBL/GenBank/DDBJ whole genome shotgun (WGS) entry which is preliminary data.</text>
</comment>
<dbReference type="InterPro" id="IPR015946">
    <property type="entry name" value="KH_dom-like_a/b"/>
</dbReference>
<evidence type="ECO:0008006" key="4">
    <source>
        <dbReference type="Google" id="ProtNLM"/>
    </source>
</evidence>
<organism evidence="2 3">
    <name type="scientific">Catenulispora subtropica</name>
    <dbReference type="NCBI Taxonomy" id="450798"/>
    <lineage>
        <taxon>Bacteria</taxon>
        <taxon>Bacillati</taxon>
        <taxon>Actinomycetota</taxon>
        <taxon>Actinomycetes</taxon>
        <taxon>Catenulisporales</taxon>
        <taxon>Catenulisporaceae</taxon>
        <taxon>Catenulispora</taxon>
    </lineage>
</organism>